<dbReference type="RefSeq" id="WP_148756662.1">
    <property type="nucleotide sequence ID" value="NZ_VSSR01000135.1"/>
</dbReference>
<dbReference type="Proteomes" id="UP000324853">
    <property type="component" value="Unassembled WGS sequence"/>
</dbReference>
<proteinExistence type="predicted"/>
<gene>
    <name evidence="1" type="ORF">FXB38_41670</name>
</gene>
<evidence type="ECO:0000313" key="1">
    <source>
        <dbReference type="EMBL" id="TYL70433.1"/>
    </source>
</evidence>
<dbReference type="EMBL" id="VSSR01000135">
    <property type="protein sequence ID" value="TYL70433.1"/>
    <property type="molecule type" value="Genomic_DNA"/>
</dbReference>
<reference evidence="1 2" key="1">
    <citation type="submission" date="2019-08" db="EMBL/GenBank/DDBJ databases">
        <title>Bradyrhizobium hipponensis sp. nov., a rhizobium isolated from a Lupinus angustifolius root nodule in Tunisia.</title>
        <authorList>
            <person name="Off K."/>
            <person name="Rejili M."/>
            <person name="Mars M."/>
            <person name="Brachmann A."/>
            <person name="Marin M."/>
        </authorList>
    </citation>
    <scope>NUCLEOTIDE SEQUENCE [LARGE SCALE GENOMIC DNA]</scope>
    <source>
        <strain evidence="1 2">CTAW11</strain>
    </source>
</reference>
<dbReference type="AlphaFoldDB" id="A0A5S4VW39"/>
<name>A0A5S4VW39_9BRAD</name>
<comment type="caution">
    <text evidence="1">The sequence shown here is derived from an EMBL/GenBank/DDBJ whole genome shotgun (WGS) entry which is preliminary data.</text>
</comment>
<sequence length="92" mass="10147">MWSAQSPVVGMGDVQFSIAHNRLGIKPAYASAQVRGRTEPARSQPIIVCIGVTRRQLSGRNSASKQKSLPEKRELGWKQTIFLLEEEVGSQP</sequence>
<keyword evidence="2" id="KW-1185">Reference proteome</keyword>
<accession>A0A5S4VW39</accession>
<protein>
    <submittedName>
        <fullName evidence="1">Uncharacterized protein</fullName>
    </submittedName>
</protein>
<organism evidence="1 2">
    <name type="scientific">Bradyrhizobium cytisi</name>
    <dbReference type="NCBI Taxonomy" id="515489"/>
    <lineage>
        <taxon>Bacteria</taxon>
        <taxon>Pseudomonadati</taxon>
        <taxon>Pseudomonadota</taxon>
        <taxon>Alphaproteobacteria</taxon>
        <taxon>Hyphomicrobiales</taxon>
        <taxon>Nitrobacteraceae</taxon>
        <taxon>Bradyrhizobium</taxon>
    </lineage>
</organism>
<evidence type="ECO:0000313" key="2">
    <source>
        <dbReference type="Proteomes" id="UP000324853"/>
    </source>
</evidence>